<name>Q0RJ29_FRAAA</name>
<proteinExistence type="predicted"/>
<dbReference type="KEGG" id="fal:FRAAL3842"/>
<dbReference type="EMBL" id="CT573213">
    <property type="protein sequence ID" value="CAJ62485.1"/>
    <property type="molecule type" value="Genomic_DNA"/>
</dbReference>
<dbReference type="AlphaFoldDB" id="Q0RJ29"/>
<keyword evidence="3" id="KW-1185">Reference proteome</keyword>
<dbReference type="Proteomes" id="UP000000657">
    <property type="component" value="Chromosome"/>
</dbReference>
<feature type="compositionally biased region" description="Basic and acidic residues" evidence="1">
    <location>
        <begin position="17"/>
        <end position="27"/>
    </location>
</feature>
<feature type="compositionally biased region" description="Low complexity" evidence="1">
    <location>
        <begin position="68"/>
        <end position="86"/>
    </location>
</feature>
<evidence type="ECO:0000313" key="2">
    <source>
        <dbReference type="EMBL" id="CAJ62485.1"/>
    </source>
</evidence>
<dbReference type="HOGENOM" id="CLU_1382342_0_0_11"/>
<evidence type="ECO:0000313" key="3">
    <source>
        <dbReference type="Proteomes" id="UP000000657"/>
    </source>
</evidence>
<feature type="compositionally biased region" description="Pro residues" evidence="1">
    <location>
        <begin position="107"/>
        <end position="116"/>
    </location>
</feature>
<gene>
    <name evidence="2" type="ordered locus">FRAAL3842</name>
</gene>
<feature type="region of interest" description="Disordered" evidence="1">
    <location>
        <begin position="1"/>
        <end position="176"/>
    </location>
</feature>
<feature type="compositionally biased region" description="Basic residues" evidence="1">
    <location>
        <begin position="154"/>
        <end position="163"/>
    </location>
</feature>
<organism evidence="2 3">
    <name type="scientific">Frankia alni (strain DSM 45986 / CECT 9034 / ACN14a)</name>
    <dbReference type="NCBI Taxonomy" id="326424"/>
    <lineage>
        <taxon>Bacteria</taxon>
        <taxon>Bacillati</taxon>
        <taxon>Actinomycetota</taxon>
        <taxon>Actinomycetes</taxon>
        <taxon>Frankiales</taxon>
        <taxon>Frankiaceae</taxon>
        <taxon>Frankia</taxon>
    </lineage>
</organism>
<feature type="compositionally biased region" description="Polar residues" evidence="1">
    <location>
        <begin position="1"/>
        <end position="11"/>
    </location>
</feature>
<protein>
    <submittedName>
        <fullName evidence="2">Uncharacterized protein</fullName>
    </submittedName>
</protein>
<evidence type="ECO:0000256" key="1">
    <source>
        <dbReference type="SAM" id="MobiDB-lite"/>
    </source>
</evidence>
<accession>Q0RJ29</accession>
<reference evidence="2 3" key="1">
    <citation type="journal article" date="2007" name="Genome Res.">
        <title>Genome characteristics of facultatively symbiotic Frankia sp. strains reflect host range and host plant biogeography.</title>
        <authorList>
            <person name="Normand P."/>
            <person name="Lapierre P."/>
            <person name="Tisa L.S."/>
            <person name="Gogarten J.P."/>
            <person name="Alloisio N."/>
            <person name="Bagnarol E."/>
            <person name="Bassi C.A."/>
            <person name="Berry A.M."/>
            <person name="Bickhart D.M."/>
            <person name="Choisne N."/>
            <person name="Couloux A."/>
            <person name="Cournoyer B."/>
            <person name="Cruveiller S."/>
            <person name="Daubin V."/>
            <person name="Demange N."/>
            <person name="Francino M.P."/>
            <person name="Goltsman E."/>
            <person name="Huang Y."/>
            <person name="Kopp O.R."/>
            <person name="Labarre L."/>
            <person name="Lapidus A."/>
            <person name="Lavire C."/>
            <person name="Marechal J."/>
            <person name="Martinez M."/>
            <person name="Mastronunzio J.E."/>
            <person name="Mullin B.C."/>
            <person name="Niemann J."/>
            <person name="Pujic P."/>
            <person name="Rawnsley T."/>
            <person name="Rouy Z."/>
            <person name="Schenowitz C."/>
            <person name="Sellstedt A."/>
            <person name="Tavares F."/>
            <person name="Tomkins J.P."/>
            <person name="Vallenet D."/>
            <person name="Valverde C."/>
            <person name="Wall L.G."/>
            <person name="Wang Y."/>
            <person name="Medigue C."/>
            <person name="Benson D.R."/>
        </authorList>
    </citation>
    <scope>NUCLEOTIDE SEQUENCE [LARGE SCALE GENOMIC DNA]</scope>
    <source>
        <strain evidence="3">DSM 45986 / CECT 9034 / ACN14a</strain>
    </source>
</reference>
<sequence>MNEQTQITATASAGRDQAARPDPRSDPPTRPPGPDGHRSCTRRSGADRAAELGWRGTGSVTGPGLRVAGDGTSAADSTATGSTADGPTADGPTAALRARAHGGEPAPISPAHPVPEPHNRPRNHPSVAGTVHPSRTPSRRPRVPLSRSADPSRRGRLPRRRPSRTACAESRHQSKAPLFWMFARGVRSTTPCFPAAP</sequence>